<sequence length="1033" mass="119347">MLIIIQFAFLVFFLKIYLLLTFFMIRIILTYFFIIGLNFLNSNLIQLSFLAISGSASDNEAELLKKKKSLLIQEGYNIYMSRTKPENRSSAIKVSLNWSKLFSDSVINVNKKHPELANVNFFYKPLSFKTAVYRYRNDLLNSKLEVKETTDLPIINKKNSIMRTPQDKLDLEMHMYMARDLWVDALERNSASIQTFLRSNDIILAIGSMLPKFYEKNFIIWPTVGYLSFTWAEFLKCLKMVRNSKGFRKLEKQEAQADFFSMLLTAKSNDDGILRSIAPNWKVIFSDSISLQNQTGEVLLSNDVIVNIKFGNVGKNGHFKRRLVYLTSMLEKEIKSRGLVPKNVSVMLIIRDIKAVLFYMKFLSFGSKGFTYEALYLPLKELSTLISLSGIYENRGFKKIFKRLMIIKTVFEGLKYGKLLFPTDLKSTSIIFIEVNQQVLNTDRFDSLGNWPQSSLIDLYYERQQVYLNYHDIYNRLLQSINSDHKINRMNILTKTFPINLLDSEIESTYKNQVLDISGKIKITRSAVYSRLSEVKSDKKLTDMTLQAVSSAVTTLRASLKIVEVNLKSIPSLSITRAQILNEPLALLYSNLIQIPFLNSLNQFFPTIEWLFIQDAELGSLFLNFFSEKLSCEIKFAESNSTNMDISYLTWLRKDPFFSGIFPAGYYFTYNKFTRNKEILYDFTRNMTRLEEIRKTFQSQYDSYCSSGSIIGLKRTFRKSFQANLAKLMGLIALDFDAKGLHANLVLAFLGIKGKVDWDSINQKLINYVRIHYKFYKEGLLAKLGVNRDSIKEHLLSIINGRSINVPYSVPFPEAFKPQYMISPSKAKLNKRKLKVEVESKYNYLINVIVRNFFTFECKLVAYALQFREIVKNMEFFMGSPFPNNFTLSKKVNYILQSFESLLTISLVIDIVNCQIILHSVERDGIVCFATAKQLSQLSFKNFEIINNNLFSGGIEISCKYLTMVGETPPIFHVQNKADIDKVSISQPFASTSIVSVEDSYPDSNNYPEPDYWYDPSQPSTDEDYEKMFEDNN</sequence>
<evidence type="ECO:0000256" key="2">
    <source>
        <dbReference type="SAM" id="Phobius"/>
    </source>
</evidence>
<keyword evidence="3" id="KW-0150">Chloroplast</keyword>
<geneLocation type="chloroplast" evidence="3"/>
<feature type="region of interest" description="Disordered" evidence="1">
    <location>
        <begin position="998"/>
        <end position="1033"/>
    </location>
</feature>
<keyword evidence="3" id="KW-0934">Plastid</keyword>
<protein>
    <submittedName>
        <fullName evidence="3">Uncharacterized protein</fullName>
    </submittedName>
</protein>
<keyword evidence="2" id="KW-0812">Transmembrane</keyword>
<dbReference type="AlphaFoldDB" id="A0A385UJI1"/>
<keyword evidence="2" id="KW-1133">Transmembrane helix</keyword>
<feature type="transmembrane region" description="Helical" evidence="2">
    <location>
        <begin position="7"/>
        <end position="34"/>
    </location>
</feature>
<keyword evidence="2" id="KW-0472">Membrane</keyword>
<name>A0A385UJI1_9EUGL</name>
<dbReference type="EMBL" id="MH285877">
    <property type="protein sequence ID" value="AYB71432.1"/>
    <property type="molecule type" value="Genomic_DNA"/>
</dbReference>
<evidence type="ECO:0000313" key="3">
    <source>
        <dbReference type="EMBL" id="AYB71432.1"/>
    </source>
</evidence>
<reference evidence="3" key="1">
    <citation type="journal article" date="2018" name="J. Eukaryot. Microbiol.">
        <title>Intrageneric Variability Between the Chloroplast Genomes of Trachelomonas grandis and Trachelomonas volvocina and Phylogenomic Analysis of Phototrophic Euglenoids.</title>
        <authorList>
            <person name="Dabbagh N."/>
            <person name="Preisfeld A."/>
        </authorList>
    </citation>
    <scope>NUCLEOTIDE SEQUENCE</scope>
</reference>
<accession>A0A385UJI1</accession>
<organism evidence="3">
    <name type="scientific">Trachelomonas grandis</name>
    <dbReference type="NCBI Taxonomy" id="215769"/>
    <lineage>
        <taxon>Eukaryota</taxon>
        <taxon>Discoba</taxon>
        <taxon>Euglenozoa</taxon>
        <taxon>Euglenida</taxon>
        <taxon>Spirocuta</taxon>
        <taxon>Euglenophyceae</taxon>
        <taxon>Euglenales</taxon>
        <taxon>Euglenaceae</taxon>
        <taxon>Trachelomonas</taxon>
    </lineage>
</organism>
<proteinExistence type="predicted"/>
<evidence type="ECO:0000256" key="1">
    <source>
        <dbReference type="SAM" id="MobiDB-lite"/>
    </source>
</evidence>